<evidence type="ECO:0000313" key="2">
    <source>
        <dbReference type="EMBL" id="AQG79973.1"/>
    </source>
</evidence>
<name>A0A1P9WXA3_9BACT</name>
<dbReference type="RefSeq" id="WP_077131403.1">
    <property type="nucleotide sequence ID" value="NZ_CP014263.1"/>
</dbReference>
<dbReference type="STRING" id="1178516.AWR27_11940"/>
<protein>
    <recommendedName>
        <fullName evidence="1">DUF3108 domain-containing protein</fullName>
    </recommendedName>
</protein>
<dbReference type="OrthoDB" id="665223at2"/>
<gene>
    <name evidence="2" type="ORF">AWR27_11940</name>
</gene>
<keyword evidence="3" id="KW-1185">Reference proteome</keyword>
<evidence type="ECO:0000313" key="3">
    <source>
        <dbReference type="Proteomes" id="UP000187941"/>
    </source>
</evidence>
<dbReference type="InterPro" id="IPR049279">
    <property type="entry name" value="DUF3108-like"/>
</dbReference>
<dbReference type="AlphaFoldDB" id="A0A1P9WXA3"/>
<proteinExistence type="predicted"/>
<reference evidence="2 3" key="1">
    <citation type="submission" date="2016-01" db="EMBL/GenBank/DDBJ databases">
        <authorList>
            <person name="Oliw E.H."/>
        </authorList>
    </citation>
    <scope>NUCLEOTIDE SEQUENCE [LARGE SCALE GENOMIC DNA]</scope>
    <source>
        <strain evidence="2 3">DY10</strain>
    </source>
</reference>
<accession>A0A1P9WXA3</accession>
<dbReference type="Proteomes" id="UP000187941">
    <property type="component" value="Chromosome"/>
</dbReference>
<dbReference type="Pfam" id="PF21347">
    <property type="entry name" value="DUF3108_like"/>
    <property type="match status" value="1"/>
</dbReference>
<evidence type="ECO:0000259" key="1">
    <source>
        <dbReference type="Pfam" id="PF21347"/>
    </source>
</evidence>
<organism evidence="2 3">
    <name type="scientific">Spirosoma montaniterrae</name>
    <dbReference type="NCBI Taxonomy" id="1178516"/>
    <lineage>
        <taxon>Bacteria</taxon>
        <taxon>Pseudomonadati</taxon>
        <taxon>Bacteroidota</taxon>
        <taxon>Cytophagia</taxon>
        <taxon>Cytophagales</taxon>
        <taxon>Cytophagaceae</taxon>
        <taxon>Spirosoma</taxon>
    </lineage>
</organism>
<feature type="domain" description="DUF3108" evidence="1">
    <location>
        <begin position="29"/>
        <end position="228"/>
    </location>
</feature>
<dbReference type="EMBL" id="CP014263">
    <property type="protein sequence ID" value="AQG79973.1"/>
    <property type="molecule type" value="Genomic_DNA"/>
</dbReference>
<dbReference type="Gene3D" id="2.40.360.20">
    <property type="match status" value="1"/>
</dbReference>
<sequence>MKVLIFSLLLVLGTLTTGWAQDCLGFSMKTGMSYQMSTYNAKDKLTGVMSYRVNDVRKEGGATLVDMTVQVQDEKGKTQPPYTIRYTCKGDELLADLSGALQGMQTAMKDAQLKMKSNSIVYPASYSVGQKLADGQIEADFLTNGTTMMEMNMTMVNRQVEGKESITTPAGTFDTYKVASDMNFTNRTMGIPIRGNMRVVSYRAPNQLLDIKSETFNKNGKLMGYTLLTKVN</sequence>
<dbReference type="KEGG" id="smon:AWR27_11940"/>